<evidence type="ECO:0000313" key="1">
    <source>
        <dbReference type="EMBL" id="EWM22684.1"/>
    </source>
</evidence>
<reference evidence="1 2" key="1">
    <citation type="journal article" date="2014" name="Mol. Plant">
        <title>Chromosome Scale Genome Assembly and Transcriptome Profiling of Nannochloropsis gaditana in Nitrogen Depletion.</title>
        <authorList>
            <person name="Corteggiani Carpinelli E."/>
            <person name="Telatin A."/>
            <person name="Vitulo N."/>
            <person name="Forcato C."/>
            <person name="D'Angelo M."/>
            <person name="Schiavon R."/>
            <person name="Vezzi A."/>
            <person name="Giacometti G.M."/>
            <person name="Morosinotto T."/>
            <person name="Valle G."/>
        </authorList>
    </citation>
    <scope>NUCLEOTIDE SEQUENCE [LARGE SCALE GENOMIC DNA]</scope>
    <source>
        <strain evidence="1 2">B-31</strain>
    </source>
</reference>
<sequence length="270" mass="30789">MLDASLYVFRHCATPKQAVIIIQIMEDVATNNLLPPLRLLPGLQLCRGIKISMLSVNNILQLYREILMAISQSEENQARNICRAIARGLRGWEETRNNSLTLFEGLANAIIASGYLRGFGKYSGETESSNDARWLPGEEGLHVRVDIKLWLQRLKDHHRLQVQLRKMNEYVSNLRESLLTVRSCPEPVRDVFKETINISYLQELLEEVVEALDAEGRLCEQILSQNGQTTAYKSQVVYSSAWAARPLLHDHRQRALKDLLELVLQDKKGV</sequence>
<dbReference type="OrthoDB" id="10313654at2759"/>
<keyword evidence="2" id="KW-1185">Reference proteome</keyword>
<organism evidence="1 2">
    <name type="scientific">Nannochloropsis gaditana</name>
    <dbReference type="NCBI Taxonomy" id="72520"/>
    <lineage>
        <taxon>Eukaryota</taxon>
        <taxon>Sar</taxon>
        <taxon>Stramenopiles</taxon>
        <taxon>Ochrophyta</taxon>
        <taxon>Eustigmatophyceae</taxon>
        <taxon>Eustigmatales</taxon>
        <taxon>Monodopsidaceae</taxon>
        <taxon>Nannochloropsis</taxon>
    </lineage>
</organism>
<name>W7TPL8_9STRA</name>
<evidence type="ECO:0000313" key="2">
    <source>
        <dbReference type="Proteomes" id="UP000019335"/>
    </source>
</evidence>
<protein>
    <submittedName>
        <fullName evidence="1">Uncharacterized protein</fullName>
    </submittedName>
</protein>
<comment type="caution">
    <text evidence="1">The sequence shown here is derived from an EMBL/GenBank/DDBJ whole genome shotgun (WGS) entry which is preliminary data.</text>
</comment>
<dbReference type="AlphaFoldDB" id="W7TPL8"/>
<dbReference type="Proteomes" id="UP000019335">
    <property type="component" value="Unassembled WGS sequence"/>
</dbReference>
<gene>
    <name evidence="1" type="ORF">Naga_100218g9</name>
</gene>
<dbReference type="EMBL" id="AZIL01002131">
    <property type="protein sequence ID" value="EWM22684.1"/>
    <property type="molecule type" value="Genomic_DNA"/>
</dbReference>
<accession>W7TPL8</accession>
<proteinExistence type="predicted"/>